<proteinExistence type="predicted"/>
<keyword evidence="2" id="KW-1185">Reference proteome</keyword>
<sequence length="94" mass="10862">MDVQDELLSTFHRDRAPAVSLHNFIAEPREIDHLHAKMAFSSSAESRFFNNLESLFEIMNYSISLDGSFKTIPTQLAKPATGWDYNFIFVIFKF</sequence>
<comment type="caution">
    <text evidence="1">The sequence shown here is derived from an EMBL/GenBank/DDBJ whole genome shotgun (WGS) entry which is preliminary data.</text>
</comment>
<name>A0A0V1G6T5_TRIPS</name>
<organism evidence="1 2">
    <name type="scientific">Trichinella pseudospiralis</name>
    <name type="common">Parasitic roundworm</name>
    <dbReference type="NCBI Taxonomy" id="6337"/>
    <lineage>
        <taxon>Eukaryota</taxon>
        <taxon>Metazoa</taxon>
        <taxon>Ecdysozoa</taxon>
        <taxon>Nematoda</taxon>
        <taxon>Enoplea</taxon>
        <taxon>Dorylaimia</taxon>
        <taxon>Trichinellida</taxon>
        <taxon>Trichinellidae</taxon>
        <taxon>Trichinella</taxon>
    </lineage>
</organism>
<gene>
    <name evidence="1" type="ORF">T4D_10174</name>
</gene>
<reference evidence="1 2" key="1">
    <citation type="submission" date="2015-01" db="EMBL/GenBank/DDBJ databases">
        <title>Evolution of Trichinella species and genotypes.</title>
        <authorList>
            <person name="Korhonen P.K."/>
            <person name="Edoardo P."/>
            <person name="Giuseppe L.R."/>
            <person name="Gasser R.B."/>
        </authorList>
    </citation>
    <scope>NUCLEOTIDE SEQUENCE [LARGE SCALE GENOMIC DNA]</scope>
    <source>
        <strain evidence="1">ISS470</strain>
    </source>
</reference>
<evidence type="ECO:0000313" key="2">
    <source>
        <dbReference type="Proteomes" id="UP000054995"/>
    </source>
</evidence>
<evidence type="ECO:0000313" key="1">
    <source>
        <dbReference type="EMBL" id="KRY93885.1"/>
    </source>
</evidence>
<accession>A0A0V1G6T5</accession>
<protein>
    <submittedName>
        <fullName evidence="1">Uncharacterized protein</fullName>
    </submittedName>
</protein>
<dbReference type="Proteomes" id="UP000054995">
    <property type="component" value="Unassembled WGS sequence"/>
</dbReference>
<dbReference type="EMBL" id="JYDT01000001">
    <property type="protein sequence ID" value="KRY93885.1"/>
    <property type="molecule type" value="Genomic_DNA"/>
</dbReference>